<feature type="region of interest" description="Disordered" evidence="1">
    <location>
        <begin position="659"/>
        <end position="679"/>
    </location>
</feature>
<feature type="region of interest" description="Disordered" evidence="1">
    <location>
        <begin position="732"/>
        <end position="775"/>
    </location>
</feature>
<comment type="caution">
    <text evidence="2">The sequence shown here is derived from an EMBL/GenBank/DDBJ whole genome shotgun (WGS) entry which is preliminary data.</text>
</comment>
<gene>
    <name evidence="2" type="ORF">UO65_5657</name>
</gene>
<dbReference type="eggNOG" id="ENOG502ZCGZ">
    <property type="taxonomic scope" value="Bacteria"/>
</dbReference>
<dbReference type="AntiFam" id="ANF00199">
    <property type="entry name" value="Shadow ORF (opposite gltB)"/>
</dbReference>
<evidence type="ECO:0000313" key="3">
    <source>
        <dbReference type="Proteomes" id="UP000019277"/>
    </source>
</evidence>
<protein>
    <submittedName>
        <fullName evidence="2">Uncharacterized protein</fullName>
    </submittedName>
</protein>
<dbReference type="EMBL" id="AYXG01000221">
    <property type="protein sequence ID" value="EWC59048.1"/>
    <property type="molecule type" value="Genomic_DNA"/>
</dbReference>
<name>W7IET4_9PSEU</name>
<reference evidence="2 3" key="1">
    <citation type="journal article" date="2014" name="Genome Announc.">
        <title>Draft Genome Sequence of the Antitrypanosomally Active Sponge-Associated Bacterium Actinokineospora sp. Strain EG49.</title>
        <authorList>
            <person name="Harjes J."/>
            <person name="Ryu T."/>
            <person name="Abdelmohsen U.R."/>
            <person name="Moitinho-Silva L."/>
            <person name="Horn H."/>
            <person name="Ravasi T."/>
            <person name="Hentschel U."/>
        </authorList>
    </citation>
    <scope>NUCLEOTIDE SEQUENCE [LARGE SCALE GENOMIC DNA]</scope>
    <source>
        <strain evidence="2 3">EG49</strain>
    </source>
</reference>
<dbReference type="AntiFam" id="ANF00150">
    <property type="entry name" value="Shadow ORF (opposite gltB)"/>
</dbReference>
<dbReference type="Proteomes" id="UP000019277">
    <property type="component" value="Unassembled WGS sequence"/>
</dbReference>
<keyword evidence="3" id="KW-1185">Reference proteome</keyword>
<feature type="region of interest" description="Disordered" evidence="1">
    <location>
        <begin position="1"/>
        <end position="22"/>
    </location>
</feature>
<organism evidence="2 3">
    <name type="scientific">Actinokineospora spheciospongiae</name>
    <dbReference type="NCBI Taxonomy" id="909613"/>
    <lineage>
        <taxon>Bacteria</taxon>
        <taxon>Bacillati</taxon>
        <taxon>Actinomycetota</taxon>
        <taxon>Actinomycetes</taxon>
        <taxon>Pseudonocardiales</taxon>
        <taxon>Pseudonocardiaceae</taxon>
        <taxon>Actinokineospora</taxon>
    </lineage>
</organism>
<dbReference type="PATRIC" id="fig|909613.9.peg.5656"/>
<accession>W7IET4</accession>
<feature type="region of interest" description="Disordered" evidence="1">
    <location>
        <begin position="786"/>
        <end position="805"/>
    </location>
</feature>
<sequence>MHLLGDRAVGDRTRAEPLHDGRDRLDLLDRHRRAQALAEGEQPAQRLERHRLVVDEPGVVLEDLVLPGARRVLELEHRLRVEQVRLALAAPLVVAADGQLAVAGVQLARRERGGVPLRDLLGQHVEADAAQPRGGAGEAGRDDLRAQAERLEDLRAVVGGHGGHAHLRHGLAHALAQRLDQVAGRGVRVGALDQAPVRQVLDRGHRQVRVDRGRAVADQQRHVVHLAGVAGLHHQADLAAGLLPDQVLVHRADEQQRRDRRLVLLHAAVGQHDDLGAVPDRPGHLRADLVELLAQGVAAAAHVEPAVDGDRLELRQVAVVVGVRQLGQLVVVDHRVGQRDAAAGVRARGQQVRLGADQRAQRGHQLLADGVQRRVGHLGEELAEVVEQRSLPARQRRQRGVVAHRADRLRAGAGHRLQQQRQLLLGVAEGLLAGHQRRVRGHLALAGGQRLQRQQALADPLAVGVLRGQRALDLLVVDDPPLGGVDEEHPARLQPSLADDRGRVDVQHADLRRQHDQPVLGHPVAGRAQAVAVEHGADLGAVGERHQRGAVPGLHQGGVELVERPAGRVHLGVVLPGLRDHHQHRVRQAAPAQVQQLQHLVEGGGVAGAAGDDREDPLEVAGHQVAGEHRLAGVHPVPVAAQGVDLAVVRHVPVRVRQRPGREGVGGEPGVHQADGAGDPLVGQVREERLDLGLGQHSLVDDRARGETGEVHTVVDPGVLGALAHAEGQALQRHPGAAVRGGQEQLGEGGHDRPRGGPGVLGHDRQFAPAQDDGALFPRHRLDPGDGLGARAGVGGQERGAHGVGAGLGQREVHDVAVERVRDLDQDSGPVTGVGFGASGTAVLQVAQGDESFRHDRVVPAACEVGHEGDAAGVVLEVLVVETTAEVVLAGRHS</sequence>
<evidence type="ECO:0000256" key="1">
    <source>
        <dbReference type="SAM" id="MobiDB-lite"/>
    </source>
</evidence>
<evidence type="ECO:0000313" key="2">
    <source>
        <dbReference type="EMBL" id="EWC59048.1"/>
    </source>
</evidence>
<dbReference type="AlphaFoldDB" id="W7IET4"/>
<proteinExistence type="predicted"/>